<organism evidence="4 5">
    <name type="scientific">Eubacterium ruminantium</name>
    <dbReference type="NCBI Taxonomy" id="42322"/>
    <lineage>
        <taxon>Bacteria</taxon>
        <taxon>Bacillati</taxon>
        <taxon>Bacillota</taxon>
        <taxon>Clostridia</taxon>
        <taxon>Eubacteriales</taxon>
        <taxon>Eubacteriaceae</taxon>
        <taxon>Eubacterium</taxon>
    </lineage>
</organism>
<evidence type="ECO:0000313" key="5">
    <source>
        <dbReference type="Proteomes" id="UP000189857"/>
    </source>
</evidence>
<dbReference type="InterPro" id="IPR009057">
    <property type="entry name" value="Homeodomain-like_sf"/>
</dbReference>
<dbReference type="EMBL" id="FUXA01000004">
    <property type="protein sequence ID" value="SJZ44020.1"/>
    <property type="molecule type" value="Genomic_DNA"/>
</dbReference>
<dbReference type="PANTHER" id="PTHR43479:SF11">
    <property type="entry name" value="ACREF_ENVCD OPERON REPRESSOR-RELATED"/>
    <property type="match status" value="1"/>
</dbReference>
<dbReference type="PROSITE" id="PS50977">
    <property type="entry name" value="HTH_TETR_2"/>
    <property type="match status" value="1"/>
</dbReference>
<evidence type="ECO:0000256" key="2">
    <source>
        <dbReference type="PROSITE-ProRule" id="PRU00335"/>
    </source>
</evidence>
<feature type="DNA-binding region" description="H-T-H motif" evidence="2">
    <location>
        <begin position="29"/>
        <end position="48"/>
    </location>
</feature>
<dbReference type="AlphaFoldDB" id="A0A1T4KNN2"/>
<dbReference type="InterPro" id="IPR001647">
    <property type="entry name" value="HTH_TetR"/>
</dbReference>
<gene>
    <name evidence="4" type="ORF">SAMN02745110_00487</name>
</gene>
<accession>A0A1T4KNN2</accession>
<evidence type="ECO:0000259" key="3">
    <source>
        <dbReference type="PROSITE" id="PS50977"/>
    </source>
</evidence>
<dbReference type="PANTHER" id="PTHR43479">
    <property type="entry name" value="ACREF/ENVCD OPERON REPRESSOR-RELATED"/>
    <property type="match status" value="1"/>
</dbReference>
<reference evidence="4 5" key="1">
    <citation type="submission" date="2017-02" db="EMBL/GenBank/DDBJ databases">
        <authorList>
            <person name="Peterson S.W."/>
        </authorList>
    </citation>
    <scope>NUCLEOTIDE SEQUENCE [LARGE SCALE GENOMIC DNA]</scope>
    <source>
        <strain evidence="4 5">ATCC 17233</strain>
    </source>
</reference>
<proteinExistence type="predicted"/>
<feature type="domain" description="HTH tetR-type" evidence="3">
    <location>
        <begin position="6"/>
        <end position="66"/>
    </location>
</feature>
<protein>
    <submittedName>
        <fullName evidence="4">Transcriptional regulator, TetR family</fullName>
    </submittedName>
</protein>
<dbReference type="RefSeq" id="WP_159444055.1">
    <property type="nucleotide sequence ID" value="NZ_FMTO01000003.1"/>
</dbReference>
<sequence>MPKDKTLSHIKVNKAIKEEFLEKGFEAASIRGIGARAGMTSAGLYRHYTSKEAMFSAMVDPLINDIKEWTRKHTEKKQKMLDGDFDEEELFDESFVDLINMVILPKRDEFKLLMTCSRGTKYENFIRDYVSDGQMIFHDAIKRMREKRCIDKEIEEEELHVLFSAYITACFEIIMYDCNGDKIEKYLNTLHDFFMPGWSKMMGFN</sequence>
<dbReference type="SUPFAM" id="SSF46689">
    <property type="entry name" value="Homeodomain-like"/>
    <property type="match status" value="1"/>
</dbReference>
<dbReference type="PRINTS" id="PR00455">
    <property type="entry name" value="HTHTETR"/>
</dbReference>
<keyword evidence="1 2" id="KW-0238">DNA-binding</keyword>
<keyword evidence="5" id="KW-1185">Reference proteome</keyword>
<evidence type="ECO:0000313" key="4">
    <source>
        <dbReference type="EMBL" id="SJZ44020.1"/>
    </source>
</evidence>
<dbReference type="InterPro" id="IPR050624">
    <property type="entry name" value="HTH-type_Tx_Regulator"/>
</dbReference>
<dbReference type="GO" id="GO:0003677">
    <property type="term" value="F:DNA binding"/>
    <property type="evidence" value="ECO:0007669"/>
    <property type="project" value="UniProtKB-UniRule"/>
</dbReference>
<dbReference type="Pfam" id="PF00440">
    <property type="entry name" value="TetR_N"/>
    <property type="match status" value="1"/>
</dbReference>
<dbReference type="Proteomes" id="UP000189857">
    <property type="component" value="Unassembled WGS sequence"/>
</dbReference>
<dbReference type="Gene3D" id="1.10.357.10">
    <property type="entry name" value="Tetracycline Repressor, domain 2"/>
    <property type="match status" value="1"/>
</dbReference>
<evidence type="ECO:0000256" key="1">
    <source>
        <dbReference type="ARBA" id="ARBA00023125"/>
    </source>
</evidence>
<name>A0A1T4KNN2_9FIRM</name>